<comment type="similarity">
    <text evidence="2">Belongs to the MS4A family.</text>
</comment>
<keyword evidence="3 7" id="KW-0812">Transmembrane</keyword>
<dbReference type="PANTHER" id="PTHR23320">
    <property type="entry name" value="MEMBRANE-SPANNING 4-DOMAINS SUBFAMILY A MS4A -RELATED"/>
    <property type="match status" value="1"/>
</dbReference>
<feature type="transmembrane region" description="Helical" evidence="7">
    <location>
        <begin position="74"/>
        <end position="99"/>
    </location>
</feature>
<sequence length="252" mass="26293">MFPREQIPVPAPASRPTIDLPARDAAAGPGTVPREPLAALPPYAAGQPAPVGQGAVPRGGRCSPAPRASPKAELGVLGGLQVLLGLLHLGSGGILVSFVSKPVEMLTMESWYLFWGGILFISSGSCSVAAEKNKGVCVAKGCAALNVASVLAAVAGVVLLLWDLSLCDKLRYGPALQQELRLARGLLGILLMFTLLETCITLICTYFGWQTQLVTSAQAADFTPNFVPPPVAVLPPPPAYDEICVNTNRQAT</sequence>
<dbReference type="PANTHER" id="PTHR23320:SF155">
    <property type="entry name" value="MEMBRANE-SPANNING 4-DOMAINS SUBFAMILY A MEMBER 8"/>
    <property type="match status" value="1"/>
</dbReference>
<organism evidence="8 9">
    <name type="scientific">Apteryx mantelli</name>
    <name type="common">North Island brown kiwi</name>
    <dbReference type="NCBI Taxonomy" id="2696672"/>
    <lineage>
        <taxon>Eukaryota</taxon>
        <taxon>Metazoa</taxon>
        <taxon>Chordata</taxon>
        <taxon>Craniata</taxon>
        <taxon>Vertebrata</taxon>
        <taxon>Euteleostomi</taxon>
        <taxon>Archelosauria</taxon>
        <taxon>Archosauria</taxon>
        <taxon>Dinosauria</taxon>
        <taxon>Saurischia</taxon>
        <taxon>Theropoda</taxon>
        <taxon>Coelurosauria</taxon>
        <taxon>Aves</taxon>
        <taxon>Palaeognathae</taxon>
        <taxon>Apterygiformes</taxon>
        <taxon>Apterygidae</taxon>
        <taxon>Apteryx</taxon>
    </lineage>
</organism>
<feature type="transmembrane region" description="Helical" evidence="7">
    <location>
        <begin position="182"/>
        <end position="209"/>
    </location>
</feature>
<keyword evidence="8" id="KW-1185">Reference proteome</keyword>
<evidence type="ECO:0000256" key="7">
    <source>
        <dbReference type="SAM" id="Phobius"/>
    </source>
</evidence>
<feature type="transmembrane region" description="Helical" evidence="7">
    <location>
        <begin position="111"/>
        <end position="130"/>
    </location>
</feature>
<dbReference type="InterPro" id="IPR030417">
    <property type="entry name" value="MS4A"/>
</dbReference>
<evidence type="ECO:0000313" key="8">
    <source>
        <dbReference type="Proteomes" id="UP001652627"/>
    </source>
</evidence>
<comment type="subcellular location">
    <subcellularLocation>
        <location evidence="1">Membrane</location>
        <topology evidence="1">Multi-pass membrane protein</topology>
    </subcellularLocation>
</comment>
<protein>
    <submittedName>
        <fullName evidence="9">Membrane-spanning 4-domains subfamily A member 15-like</fullName>
    </submittedName>
</protein>
<evidence type="ECO:0000256" key="1">
    <source>
        <dbReference type="ARBA" id="ARBA00004141"/>
    </source>
</evidence>
<evidence type="ECO:0000313" key="9">
    <source>
        <dbReference type="RefSeq" id="XP_067151466.1"/>
    </source>
</evidence>
<evidence type="ECO:0000256" key="5">
    <source>
        <dbReference type="ARBA" id="ARBA00023136"/>
    </source>
</evidence>
<evidence type="ECO:0000256" key="3">
    <source>
        <dbReference type="ARBA" id="ARBA00022692"/>
    </source>
</evidence>
<name>A0ABM4EFI5_9AVES</name>
<reference evidence="9" key="1">
    <citation type="submission" date="2025-08" db="UniProtKB">
        <authorList>
            <consortium name="RefSeq"/>
        </authorList>
    </citation>
    <scope>IDENTIFICATION</scope>
    <source>
        <tissue evidence="9">Blood</tissue>
    </source>
</reference>
<dbReference type="Proteomes" id="UP001652627">
    <property type="component" value="Chromosome 4"/>
</dbReference>
<keyword evidence="5 7" id="KW-0472">Membrane</keyword>
<evidence type="ECO:0000256" key="2">
    <source>
        <dbReference type="ARBA" id="ARBA00009565"/>
    </source>
</evidence>
<gene>
    <name evidence="9" type="primary">LOC136991877</name>
</gene>
<dbReference type="Pfam" id="PF04103">
    <property type="entry name" value="CD20"/>
    <property type="match status" value="1"/>
</dbReference>
<proteinExistence type="inferred from homology"/>
<evidence type="ECO:0000256" key="4">
    <source>
        <dbReference type="ARBA" id="ARBA00022989"/>
    </source>
</evidence>
<dbReference type="InterPro" id="IPR007237">
    <property type="entry name" value="CD20-like"/>
</dbReference>
<keyword evidence="4 7" id="KW-1133">Transmembrane helix</keyword>
<evidence type="ECO:0000256" key="6">
    <source>
        <dbReference type="SAM" id="MobiDB-lite"/>
    </source>
</evidence>
<feature type="transmembrane region" description="Helical" evidence="7">
    <location>
        <begin position="142"/>
        <end position="162"/>
    </location>
</feature>
<dbReference type="RefSeq" id="XP_067151466.1">
    <property type="nucleotide sequence ID" value="XM_067295365.1"/>
</dbReference>
<feature type="region of interest" description="Disordered" evidence="6">
    <location>
        <begin position="1"/>
        <end position="31"/>
    </location>
</feature>
<accession>A0ABM4EFI5</accession>
<dbReference type="GeneID" id="136991877"/>
<feature type="region of interest" description="Disordered" evidence="6">
    <location>
        <begin position="48"/>
        <end position="67"/>
    </location>
</feature>